<dbReference type="EMBL" id="PDNC01000022">
    <property type="protein sequence ID" value="PGH06408.1"/>
    <property type="molecule type" value="Genomic_DNA"/>
</dbReference>
<dbReference type="GO" id="GO:0020037">
    <property type="term" value="F:heme binding"/>
    <property type="evidence" value="ECO:0007669"/>
    <property type="project" value="InterPro"/>
</dbReference>
<dbReference type="GO" id="GO:0004497">
    <property type="term" value="F:monooxygenase activity"/>
    <property type="evidence" value="ECO:0007669"/>
    <property type="project" value="UniProtKB-KW"/>
</dbReference>
<proteinExistence type="inferred from homology"/>
<keyword evidence="2 5" id="KW-0479">Metal-binding</keyword>
<feature type="binding site" description="axial binding residue" evidence="5">
    <location>
        <position position="465"/>
    </location>
    <ligand>
        <name>heme</name>
        <dbReference type="ChEBI" id="CHEBI:30413"/>
    </ligand>
    <ligandPart>
        <name>Fe</name>
        <dbReference type="ChEBI" id="CHEBI:18248"/>
    </ligandPart>
</feature>
<dbReference type="GO" id="GO:0005506">
    <property type="term" value="F:iron ion binding"/>
    <property type="evidence" value="ECO:0007669"/>
    <property type="project" value="InterPro"/>
</dbReference>
<evidence type="ECO:0000313" key="8">
    <source>
        <dbReference type="Proteomes" id="UP000224080"/>
    </source>
</evidence>
<keyword evidence="8" id="KW-1185">Reference proteome</keyword>
<dbReference type="InterPro" id="IPR001128">
    <property type="entry name" value="Cyt_P450"/>
</dbReference>
<keyword evidence="3 6" id="KW-0560">Oxidoreductase</keyword>
<dbReference type="Pfam" id="PF00067">
    <property type="entry name" value="p450"/>
    <property type="match status" value="2"/>
</dbReference>
<dbReference type="InterPro" id="IPR036396">
    <property type="entry name" value="Cyt_P450_sf"/>
</dbReference>
<keyword evidence="6" id="KW-0503">Monooxygenase</keyword>
<dbReference type="STRING" id="2060905.A0A2B7XCM9"/>
<dbReference type="PROSITE" id="PS00086">
    <property type="entry name" value="CYTOCHROME_P450"/>
    <property type="match status" value="1"/>
</dbReference>
<dbReference type="InterPro" id="IPR002401">
    <property type="entry name" value="Cyt_P450_E_grp-I"/>
</dbReference>
<organism evidence="7 8">
    <name type="scientific">Blastomyces parvus</name>
    <dbReference type="NCBI Taxonomy" id="2060905"/>
    <lineage>
        <taxon>Eukaryota</taxon>
        <taxon>Fungi</taxon>
        <taxon>Dikarya</taxon>
        <taxon>Ascomycota</taxon>
        <taxon>Pezizomycotina</taxon>
        <taxon>Eurotiomycetes</taxon>
        <taxon>Eurotiomycetidae</taxon>
        <taxon>Onygenales</taxon>
        <taxon>Ajellomycetaceae</taxon>
        <taxon>Blastomyces</taxon>
    </lineage>
</organism>
<dbReference type="InterPro" id="IPR050121">
    <property type="entry name" value="Cytochrome_P450_monoxygenase"/>
</dbReference>
<dbReference type="Proteomes" id="UP000224080">
    <property type="component" value="Unassembled WGS sequence"/>
</dbReference>
<reference evidence="7 8" key="1">
    <citation type="submission" date="2017-10" db="EMBL/GenBank/DDBJ databases">
        <title>Comparative genomics in systemic dimorphic fungi from Ajellomycetaceae.</title>
        <authorList>
            <person name="Munoz J.F."/>
            <person name="Mcewen J.G."/>
            <person name="Clay O.K."/>
            <person name="Cuomo C.A."/>
        </authorList>
    </citation>
    <scope>NUCLEOTIDE SEQUENCE [LARGE SCALE GENOMIC DNA]</scope>
    <source>
        <strain evidence="7 8">UAMH130</strain>
    </source>
</reference>
<name>A0A2B7XCM9_9EURO</name>
<evidence type="ECO:0000256" key="2">
    <source>
        <dbReference type="ARBA" id="ARBA00022723"/>
    </source>
</evidence>
<sequence>MTVLFSFAQGFPTAPLGFVSGSVASATIIWYAATVIYRVYFHPLASIPGPWLARATHLYCFYYNCIRGGRFYLEIERMHKRYGPVVRISPDEVHLSDPENYDRINYVGTPYSKSPVFYGGFGTDQATFTTPSNELHRVKRAALNPFFSPRRVLELESIVQEKARKLEERIKSALQRSASVNLHHGFRAVSVDVITDYAFDNCYNLLEQDDFGVPFFSMIRDSGTAVWFFQQFPLLKAFAFAIPFWLAKLVSGSLTMMIMMQQACRRQILRVKASVCAAEERQTSRTTIFHQLLKPDTVKDYVVPTVEQLVHEAYIIVAAAADTTGNAMTIALYNSVLNREIYNRLTTEMKNAFPDPDAEFDLMTLEKLPYLVGIAILFCLTQPSAELSYGVIGRLPRVVPTSGAEFNGYTMPAGTIVSMGAWMMHRNETLFPDPDKFDPSRWLNPAASQRLDRYLVAFGKGSRQCVGMPLAYCELRITLGRIFRRFDNLTTERRSREELMYDDFFSYHPEGKNKFVFSVASQ</sequence>
<dbReference type="PRINTS" id="PR00463">
    <property type="entry name" value="EP450I"/>
</dbReference>
<evidence type="ECO:0000256" key="5">
    <source>
        <dbReference type="PIRSR" id="PIRSR602401-1"/>
    </source>
</evidence>
<evidence type="ECO:0008006" key="9">
    <source>
        <dbReference type="Google" id="ProtNLM"/>
    </source>
</evidence>
<dbReference type="PANTHER" id="PTHR24305">
    <property type="entry name" value="CYTOCHROME P450"/>
    <property type="match status" value="1"/>
</dbReference>
<comment type="similarity">
    <text evidence="6">Belongs to the cytochrome P450 family.</text>
</comment>
<dbReference type="Gene3D" id="1.10.630.10">
    <property type="entry name" value="Cytochrome P450"/>
    <property type="match status" value="1"/>
</dbReference>
<keyword evidence="4 5" id="KW-0408">Iron</keyword>
<accession>A0A2B7XCM9</accession>
<dbReference type="SUPFAM" id="SSF48264">
    <property type="entry name" value="Cytochrome P450"/>
    <property type="match status" value="1"/>
</dbReference>
<dbReference type="CDD" id="cd11062">
    <property type="entry name" value="CYP58-like"/>
    <property type="match status" value="1"/>
</dbReference>
<comment type="caution">
    <text evidence="7">The sequence shown here is derived from an EMBL/GenBank/DDBJ whole genome shotgun (WGS) entry which is preliminary data.</text>
</comment>
<protein>
    <recommendedName>
        <fullName evidence="9">Cytochrome P450</fullName>
    </recommendedName>
</protein>
<evidence type="ECO:0000313" key="7">
    <source>
        <dbReference type="EMBL" id="PGH06408.1"/>
    </source>
</evidence>
<dbReference type="InterPro" id="IPR017972">
    <property type="entry name" value="Cyt_P450_CS"/>
</dbReference>
<evidence type="ECO:0000256" key="6">
    <source>
        <dbReference type="RuleBase" id="RU000461"/>
    </source>
</evidence>
<evidence type="ECO:0000256" key="3">
    <source>
        <dbReference type="ARBA" id="ARBA00023002"/>
    </source>
</evidence>
<dbReference type="GO" id="GO:0016705">
    <property type="term" value="F:oxidoreductase activity, acting on paired donors, with incorporation or reduction of molecular oxygen"/>
    <property type="evidence" value="ECO:0007669"/>
    <property type="project" value="InterPro"/>
</dbReference>
<dbReference type="AlphaFoldDB" id="A0A2B7XCM9"/>
<gene>
    <name evidence="7" type="ORF">GX51_02420</name>
</gene>
<keyword evidence="5 6" id="KW-0349">Heme</keyword>
<dbReference type="OrthoDB" id="3945418at2759"/>
<evidence type="ECO:0000256" key="1">
    <source>
        <dbReference type="ARBA" id="ARBA00001971"/>
    </source>
</evidence>
<comment type="cofactor">
    <cofactor evidence="1 5">
        <name>heme</name>
        <dbReference type="ChEBI" id="CHEBI:30413"/>
    </cofactor>
</comment>
<evidence type="ECO:0000256" key="4">
    <source>
        <dbReference type="ARBA" id="ARBA00023004"/>
    </source>
</evidence>
<dbReference type="PANTHER" id="PTHR24305:SF152">
    <property type="entry name" value="P450, PUTATIVE (EUROFUNG)-RELATED"/>
    <property type="match status" value="1"/>
</dbReference>